<dbReference type="RefSeq" id="XP_031566588.1">
    <property type="nucleotide sequence ID" value="XM_031710728.1"/>
</dbReference>
<evidence type="ECO:0000256" key="6">
    <source>
        <dbReference type="ARBA" id="ARBA00023328"/>
    </source>
</evidence>
<dbReference type="InParanoid" id="A0A6P8IJE8"/>
<dbReference type="PANTHER" id="PTHR48208:SF2">
    <property type="entry name" value="CENTROMERE PROTEIN I"/>
    <property type="match status" value="1"/>
</dbReference>
<evidence type="ECO:0000313" key="7">
    <source>
        <dbReference type="Proteomes" id="UP000515163"/>
    </source>
</evidence>
<keyword evidence="4" id="KW-0158">Chromosome</keyword>
<evidence type="ECO:0000256" key="2">
    <source>
        <dbReference type="ARBA" id="ARBA00004584"/>
    </source>
</evidence>
<dbReference type="AlphaFoldDB" id="A0A6P8IJE8"/>
<dbReference type="GO" id="GO:0034080">
    <property type="term" value="P:CENP-A containing chromatin assembly"/>
    <property type="evidence" value="ECO:0007669"/>
    <property type="project" value="TreeGrafter"/>
</dbReference>
<evidence type="ECO:0000256" key="5">
    <source>
        <dbReference type="ARBA" id="ARBA00023242"/>
    </source>
</evidence>
<comment type="similarity">
    <text evidence="3">Belongs to the CENP-I/CTF3 family.</text>
</comment>
<gene>
    <name evidence="8" type="primary">LOC116301641</name>
</gene>
<keyword evidence="7" id="KW-1185">Reference proteome</keyword>
<organism evidence="7 8">
    <name type="scientific">Actinia tenebrosa</name>
    <name type="common">Australian red waratah sea anemone</name>
    <dbReference type="NCBI Taxonomy" id="6105"/>
    <lineage>
        <taxon>Eukaryota</taxon>
        <taxon>Metazoa</taxon>
        <taxon>Cnidaria</taxon>
        <taxon>Anthozoa</taxon>
        <taxon>Hexacorallia</taxon>
        <taxon>Actiniaria</taxon>
        <taxon>Actiniidae</taxon>
        <taxon>Actinia</taxon>
    </lineage>
</organism>
<dbReference type="Proteomes" id="UP000515163">
    <property type="component" value="Unplaced"/>
</dbReference>
<dbReference type="GeneID" id="116301641"/>
<dbReference type="GO" id="GO:0000939">
    <property type="term" value="C:inner kinetochore"/>
    <property type="evidence" value="ECO:0007669"/>
    <property type="project" value="TreeGrafter"/>
</dbReference>
<evidence type="ECO:0000256" key="4">
    <source>
        <dbReference type="ARBA" id="ARBA00022454"/>
    </source>
</evidence>
<dbReference type="KEGG" id="aten:116301641"/>
<dbReference type="FunCoup" id="A0A6P8IJE8">
    <property type="interactions" value="930"/>
</dbReference>
<dbReference type="InterPro" id="IPR012485">
    <property type="entry name" value="CENP-I"/>
</dbReference>
<accession>A0A6P8IJE8</accession>
<evidence type="ECO:0000313" key="8">
    <source>
        <dbReference type="RefSeq" id="XP_031566588.1"/>
    </source>
</evidence>
<keyword evidence="5" id="KW-0539">Nucleus</keyword>
<comment type="subcellular location">
    <subcellularLocation>
        <location evidence="2">Chromosome</location>
        <location evidence="2">Centromere</location>
    </subcellularLocation>
    <subcellularLocation>
        <location evidence="1">Nucleus</location>
    </subcellularLocation>
</comment>
<name>A0A6P8IJE8_ACTTE</name>
<dbReference type="Pfam" id="PF07778">
    <property type="entry name" value="CENP-I"/>
    <property type="match status" value="1"/>
</dbReference>
<evidence type="ECO:0000256" key="3">
    <source>
        <dbReference type="ARBA" id="ARBA00005470"/>
    </source>
</evidence>
<reference evidence="8" key="1">
    <citation type="submission" date="2025-08" db="UniProtKB">
        <authorList>
            <consortium name="RefSeq"/>
        </authorList>
    </citation>
    <scope>IDENTIFICATION</scope>
</reference>
<keyword evidence="6" id="KW-0137">Centromere</keyword>
<dbReference type="GO" id="GO:0005634">
    <property type="term" value="C:nucleus"/>
    <property type="evidence" value="ECO:0007669"/>
    <property type="project" value="UniProtKB-SubCell"/>
</dbReference>
<dbReference type="GO" id="GO:0000070">
    <property type="term" value="P:mitotic sister chromatid segregation"/>
    <property type="evidence" value="ECO:0007669"/>
    <property type="project" value="TreeGrafter"/>
</dbReference>
<dbReference type="OrthoDB" id="6347512at2759"/>
<sequence length="716" mass="82611">MSEVVSDNDRVTEAIKFLIEQEEPTKRIKNNSKTFLAVETLESHSGKNGLIEAQIIQLIDVACSGKYADGVASKVVKSLIPRESVPVLAIVKTVSWISTNTLSSSLQALLLRWIIVIYKLIDDISQLHSLYGIIFLFLESDILCPHACLLLSNLTRQENVKRFRIKKLLNLQTRVGSQPHLNDLLSIYKMFCPNLVSMATSSKSVWFKEKDRSWREAIYKVQVQKGCLNIVHCGIAWAKRNSQLAIEKIFLQARETKDKELRRKRLGGIIIPPPSKVSRLTNMTSRKEEEDDEKVALLQLHDFSDLLENIDKIELPSQIASVLESPFLQHVVCCNPDDVTLQRLNFWLNQSLYQEFLQGEDCKPDSSNTRLLKTLIQFTSFLQESIPAVEVWLVQYLFSWNGEDLRTLILKLIPYFRLLPFSKLNDLVLEPLRKLFFSSSVFVKCQIMYCFTNLLRNFAAVELPRYQDLQRATPNSSRTNMTSISIFAEEELTSFDPFETIYDFIRFVDRLCVMGLQKEQDHPLLQHCVLDFFELASVLHTEFQVPFVVVPSAGFVYRLFFADNAMACSRLCQIIVNYRDTFVSLREFDKYREQLSSVPASGESIKILNQYILDISDSLWRNKAFVDREKSFCFGIPWSHSDNLELRHTNEAFSLHHHQALVGFAWTFLKETQPEDVALNPSLIKDRVRKAYLKFLQQLGILGVVRFLETFIRQKS</sequence>
<protein>
    <submittedName>
        <fullName evidence="8">Centromere protein I-like</fullName>
    </submittedName>
</protein>
<evidence type="ECO:0000256" key="1">
    <source>
        <dbReference type="ARBA" id="ARBA00004123"/>
    </source>
</evidence>
<dbReference type="PANTHER" id="PTHR48208">
    <property type="entry name" value="CENTROMERE PROTEIN I"/>
    <property type="match status" value="1"/>
</dbReference>
<proteinExistence type="inferred from homology"/>